<dbReference type="SUPFAM" id="SSF52833">
    <property type="entry name" value="Thioredoxin-like"/>
    <property type="match status" value="1"/>
</dbReference>
<accession>A0ABU7XPY0</accession>
<keyword evidence="2" id="KW-0201">Cytochrome c-type biogenesis</keyword>
<keyword evidence="4" id="KW-0676">Redox-active center</keyword>
<evidence type="ECO:0000313" key="8">
    <source>
        <dbReference type="Proteomes" id="UP001337305"/>
    </source>
</evidence>
<dbReference type="InterPro" id="IPR013766">
    <property type="entry name" value="Thioredoxin_domain"/>
</dbReference>
<dbReference type="PROSITE" id="PS51257">
    <property type="entry name" value="PROKAR_LIPOPROTEIN"/>
    <property type="match status" value="1"/>
</dbReference>
<comment type="subcellular location">
    <subcellularLocation>
        <location evidence="1">Cell envelope</location>
    </subcellularLocation>
</comment>
<sequence>MKTSNLLFLILIMSIAVSCANDSSSKDNGYTTIEGMFDTSDKVEVSLYKVEHGTQTLISTCQLNEGKQFGFHIKPDGEGFYVLNIGPFKRSIYIKENMAIKITAKSDGKVLLESSDEENKVLTNWMEEQKKFTPNFAANSNEKPTSAFSFYEKNIDKVKKYHDKVNTSNGRFNELMHALINLDIEAAIICLTFPNSPEEKSAKFYQNLMQGDNYKSTMILDLPGVMRAFGSHQLHRSLNAGIKLDKNSLSWMVNDIENDTLRGYYILNNLRSFKTYNKEYLNFIEPFRKDIVLSKYVEKRIADFESKIKNIDPGTQGYPFTYKDIEGKEVSFKDFKGKYVYIDVWATWCGPCKAEIPHIQKLEKELHDKDIQFVSISLDKPKSHETWKNFVEKEALSGIQLIAEDAFNSRLAKDYKIKSIPRFLLFDKDGVIVDSNAKRPSNPELKTQLEQLIN</sequence>
<dbReference type="Gene3D" id="3.40.30.10">
    <property type="entry name" value="Glutaredoxin"/>
    <property type="match status" value="1"/>
</dbReference>
<feature type="signal peptide" evidence="5">
    <location>
        <begin position="1"/>
        <end position="20"/>
    </location>
</feature>
<feature type="domain" description="Thioredoxin" evidence="6">
    <location>
        <begin position="311"/>
        <end position="454"/>
    </location>
</feature>
<dbReference type="InterPro" id="IPR000866">
    <property type="entry name" value="AhpC/TSA"/>
</dbReference>
<dbReference type="EMBL" id="JAODOP010000004">
    <property type="protein sequence ID" value="MEF3832792.1"/>
    <property type="molecule type" value="Genomic_DNA"/>
</dbReference>
<dbReference type="CDD" id="cd02966">
    <property type="entry name" value="TlpA_like_family"/>
    <property type="match status" value="1"/>
</dbReference>
<comment type="caution">
    <text evidence="7">The sequence shown here is derived from an EMBL/GenBank/DDBJ whole genome shotgun (WGS) entry which is preliminary data.</text>
</comment>
<dbReference type="Proteomes" id="UP001337305">
    <property type="component" value="Unassembled WGS sequence"/>
</dbReference>
<gene>
    <name evidence="7" type="ORF">N1F79_06600</name>
</gene>
<name>A0ABU7XPY0_9FLAO</name>
<organism evidence="7 8">
    <name type="scientific">Flavivirga spongiicola</name>
    <dbReference type="NCBI Taxonomy" id="421621"/>
    <lineage>
        <taxon>Bacteria</taxon>
        <taxon>Pseudomonadati</taxon>
        <taxon>Bacteroidota</taxon>
        <taxon>Flavobacteriia</taxon>
        <taxon>Flavobacteriales</taxon>
        <taxon>Flavobacteriaceae</taxon>
        <taxon>Flavivirga</taxon>
    </lineage>
</organism>
<evidence type="ECO:0000256" key="3">
    <source>
        <dbReference type="ARBA" id="ARBA00023157"/>
    </source>
</evidence>
<dbReference type="PANTHER" id="PTHR42852:SF6">
    <property type="entry name" value="THIOL:DISULFIDE INTERCHANGE PROTEIN DSBE"/>
    <property type="match status" value="1"/>
</dbReference>
<reference evidence="7 8" key="1">
    <citation type="submission" date="2022-09" db="EMBL/GenBank/DDBJ databases">
        <title>Genome sequencing of Flavivirga sp. MEBiC05379.</title>
        <authorList>
            <person name="Oh H.-M."/>
            <person name="Kwon K.K."/>
            <person name="Park M.J."/>
            <person name="Yang S.-H."/>
        </authorList>
    </citation>
    <scope>NUCLEOTIDE SEQUENCE [LARGE SCALE GENOMIC DNA]</scope>
    <source>
        <strain evidence="7 8">MEBiC05379</strain>
    </source>
</reference>
<keyword evidence="3" id="KW-1015">Disulfide bond</keyword>
<evidence type="ECO:0000256" key="1">
    <source>
        <dbReference type="ARBA" id="ARBA00004196"/>
    </source>
</evidence>
<keyword evidence="8" id="KW-1185">Reference proteome</keyword>
<evidence type="ECO:0000256" key="4">
    <source>
        <dbReference type="ARBA" id="ARBA00023284"/>
    </source>
</evidence>
<dbReference type="InterPro" id="IPR036249">
    <property type="entry name" value="Thioredoxin-like_sf"/>
</dbReference>
<protein>
    <submittedName>
        <fullName evidence="7">TlpA family protein disulfide reductase</fullName>
    </submittedName>
</protein>
<proteinExistence type="predicted"/>
<evidence type="ECO:0000313" key="7">
    <source>
        <dbReference type="EMBL" id="MEF3832792.1"/>
    </source>
</evidence>
<evidence type="ECO:0000256" key="2">
    <source>
        <dbReference type="ARBA" id="ARBA00022748"/>
    </source>
</evidence>
<keyword evidence="5" id="KW-0732">Signal</keyword>
<evidence type="ECO:0000256" key="5">
    <source>
        <dbReference type="SAM" id="SignalP"/>
    </source>
</evidence>
<dbReference type="RefSeq" id="WP_303305160.1">
    <property type="nucleotide sequence ID" value="NZ_JAODOP010000004.1"/>
</dbReference>
<dbReference type="PROSITE" id="PS51352">
    <property type="entry name" value="THIOREDOXIN_2"/>
    <property type="match status" value="1"/>
</dbReference>
<evidence type="ECO:0000259" key="6">
    <source>
        <dbReference type="PROSITE" id="PS51352"/>
    </source>
</evidence>
<feature type="chain" id="PRO_5045491310" evidence="5">
    <location>
        <begin position="21"/>
        <end position="454"/>
    </location>
</feature>
<dbReference type="Pfam" id="PF00578">
    <property type="entry name" value="AhpC-TSA"/>
    <property type="match status" value="1"/>
</dbReference>
<dbReference type="InterPro" id="IPR050553">
    <property type="entry name" value="Thioredoxin_ResA/DsbE_sf"/>
</dbReference>
<dbReference type="PANTHER" id="PTHR42852">
    <property type="entry name" value="THIOL:DISULFIDE INTERCHANGE PROTEIN DSBE"/>
    <property type="match status" value="1"/>
</dbReference>